<organism evidence="2 3">
    <name type="scientific">Pelagomonas calceolata</name>
    <dbReference type="NCBI Taxonomy" id="35677"/>
    <lineage>
        <taxon>Eukaryota</taxon>
        <taxon>Sar</taxon>
        <taxon>Stramenopiles</taxon>
        <taxon>Ochrophyta</taxon>
        <taxon>Pelagophyceae</taxon>
        <taxon>Pelagomonadales</taxon>
        <taxon>Pelagomonadaceae</taxon>
        <taxon>Pelagomonas</taxon>
    </lineage>
</organism>
<accession>A0A8J2SRE5</accession>
<sequence length="205" mass="21933">MSSARASRLHYAPLPPRDHCHQRARDASDAVAYFARHLTNAGPVSRGHFGSKLRRRALLLGTGPTRRRRRRGRAAVVVSAAARRAELSTWRETGPLRGGWTSYAAATVGESTRRSRGAARRGAALEPTGALVDICRAPIPGLVGEIGAIVDATRDNLWLRMPCDALVRLPRRGSVVALRVGARSGVSGAGPARLVLTPPSGPVRY</sequence>
<reference evidence="2" key="1">
    <citation type="submission" date="2021-11" db="EMBL/GenBank/DDBJ databases">
        <authorList>
            <consortium name="Genoscope - CEA"/>
            <person name="William W."/>
        </authorList>
    </citation>
    <scope>NUCLEOTIDE SEQUENCE</scope>
</reference>
<evidence type="ECO:0000256" key="1">
    <source>
        <dbReference type="SAM" id="MobiDB-lite"/>
    </source>
</evidence>
<name>A0A8J2SRE5_9STRA</name>
<dbReference type="SUPFAM" id="SSF101744">
    <property type="entry name" value="Rof/RNase P subunit-like"/>
    <property type="match status" value="1"/>
</dbReference>
<protein>
    <submittedName>
        <fullName evidence="2">Uncharacterized protein</fullName>
    </submittedName>
</protein>
<dbReference type="EMBL" id="CAKKNE010000003">
    <property type="protein sequence ID" value="CAH0372722.1"/>
    <property type="molecule type" value="Genomic_DNA"/>
</dbReference>
<comment type="caution">
    <text evidence="2">The sequence shown here is derived from an EMBL/GenBank/DDBJ whole genome shotgun (WGS) entry which is preliminary data.</text>
</comment>
<proteinExistence type="predicted"/>
<evidence type="ECO:0000313" key="2">
    <source>
        <dbReference type="EMBL" id="CAH0372722.1"/>
    </source>
</evidence>
<dbReference type="AlphaFoldDB" id="A0A8J2SRE5"/>
<dbReference type="InterPro" id="IPR023534">
    <property type="entry name" value="Rof/RNase_P-like"/>
</dbReference>
<evidence type="ECO:0000313" key="3">
    <source>
        <dbReference type="Proteomes" id="UP000789595"/>
    </source>
</evidence>
<feature type="region of interest" description="Disordered" evidence="1">
    <location>
        <begin position="1"/>
        <end position="23"/>
    </location>
</feature>
<dbReference type="Proteomes" id="UP000789595">
    <property type="component" value="Unassembled WGS sequence"/>
</dbReference>
<gene>
    <name evidence="2" type="ORF">PECAL_3P27440</name>
</gene>
<keyword evidence="3" id="KW-1185">Reference proteome</keyword>